<keyword evidence="4 5" id="KW-0663">Pyridoxal phosphate</keyword>
<reference evidence="7 8" key="1">
    <citation type="journal article" date="2015" name="Nature">
        <title>rRNA introns, odd ribosomes, and small enigmatic genomes across a large radiation of phyla.</title>
        <authorList>
            <person name="Brown C.T."/>
            <person name="Hug L.A."/>
            <person name="Thomas B.C."/>
            <person name="Sharon I."/>
            <person name="Castelle C.J."/>
            <person name="Singh A."/>
            <person name="Wilkins M.J."/>
            <person name="Williams K.H."/>
            <person name="Banfield J.F."/>
        </authorList>
    </citation>
    <scope>NUCLEOTIDE SEQUENCE [LARGE SCALE GENOMIC DNA]</scope>
</reference>
<dbReference type="FunFam" id="3.40.640.10:FF:000006">
    <property type="entry name" value="5-aminolevulinate synthase, mitochondrial"/>
    <property type="match status" value="1"/>
</dbReference>
<dbReference type="AlphaFoldDB" id="A0A0G0R9P9"/>
<dbReference type="InterPro" id="IPR001917">
    <property type="entry name" value="Aminotrans_II_pyridoxalP_BS"/>
</dbReference>
<evidence type="ECO:0000259" key="6">
    <source>
        <dbReference type="Pfam" id="PF00155"/>
    </source>
</evidence>
<dbReference type="InterPro" id="IPR004839">
    <property type="entry name" value="Aminotransferase_I/II_large"/>
</dbReference>
<dbReference type="EMBL" id="LBWP01000019">
    <property type="protein sequence ID" value="KKR10437.1"/>
    <property type="molecule type" value="Genomic_DNA"/>
</dbReference>
<dbReference type="PANTHER" id="PTHR13693">
    <property type="entry name" value="CLASS II AMINOTRANSFERASE/8-AMINO-7-OXONONANOATE SYNTHASE"/>
    <property type="match status" value="1"/>
</dbReference>
<dbReference type="NCBIfam" id="TIGR01825">
    <property type="entry name" value="gly_Cac_T_rel"/>
    <property type="match status" value="1"/>
</dbReference>
<dbReference type="GO" id="GO:0016740">
    <property type="term" value="F:transferase activity"/>
    <property type="evidence" value="ECO:0007669"/>
    <property type="project" value="UniProtKB-KW"/>
</dbReference>
<gene>
    <name evidence="7" type="ORF">UT39_C0019G0004</name>
</gene>
<organism evidence="7 8">
    <name type="scientific">Candidatus Woesebacteria bacterium GW2011_GWA1_39_21</name>
    <dbReference type="NCBI Taxonomy" id="1618550"/>
    <lineage>
        <taxon>Bacteria</taxon>
        <taxon>Candidatus Woeseibacteriota</taxon>
    </lineage>
</organism>
<dbReference type="NCBIfam" id="NF005394">
    <property type="entry name" value="PRK06939.1"/>
    <property type="match status" value="1"/>
</dbReference>
<feature type="domain" description="Aminotransferase class I/classII large" evidence="6">
    <location>
        <begin position="44"/>
        <end position="385"/>
    </location>
</feature>
<dbReference type="Pfam" id="PF00155">
    <property type="entry name" value="Aminotran_1_2"/>
    <property type="match status" value="1"/>
</dbReference>
<evidence type="ECO:0000256" key="1">
    <source>
        <dbReference type="ARBA" id="ARBA00001933"/>
    </source>
</evidence>
<sequence>MVKTNLKYNWFTHQLKKLDDDGTLINIREIQSPIGAVIKINNRKVINFCSNNYLGLANHPKLRNAAKKAIDQFGVGPAAVRTIAGTTSLHLLLEQKLAEFKKSEAVITYQSGFCANLAVIPAIVGEGDYIFSDELNHASIIDGCRLSKAQVIRFNHLDTKDLEQKIKDVRAQNSSHAKLLIITDGVFSMDGDIAPLSDIVRVAEKYESLTMVDDAHGEGVLGKSGRGIVDHFNLHGKVDIEIGTMSKAFGVVGGMASGKKIIVDWLRQRSRPFLFSSAMTIPDVAACIKAVELLEKSEKIVKKLWENAQHLKNGLIKLGFDTGSSQTPIIPLMLGDAKLAKEFSKKLFNEGIFAGAITYPTVPQGKARIRIMNSSAHTKKHLDLASAAFKKVGEQLKVI</sequence>
<dbReference type="InterPro" id="IPR015422">
    <property type="entry name" value="PyrdxlP-dep_Trfase_small"/>
</dbReference>
<dbReference type="PANTHER" id="PTHR13693:SF3">
    <property type="entry name" value="LD36009P"/>
    <property type="match status" value="1"/>
</dbReference>
<comment type="cofactor">
    <cofactor evidence="1 5">
        <name>pyridoxal 5'-phosphate</name>
        <dbReference type="ChEBI" id="CHEBI:597326"/>
    </cofactor>
</comment>
<dbReference type="SUPFAM" id="SSF53383">
    <property type="entry name" value="PLP-dependent transferases"/>
    <property type="match status" value="1"/>
</dbReference>
<dbReference type="GO" id="GO:0030170">
    <property type="term" value="F:pyridoxal phosphate binding"/>
    <property type="evidence" value="ECO:0007669"/>
    <property type="project" value="InterPro"/>
</dbReference>
<dbReference type="InterPro" id="IPR010962">
    <property type="entry name" value="AONS_Archaea/Firmicutes"/>
</dbReference>
<dbReference type="InterPro" id="IPR015424">
    <property type="entry name" value="PyrdxlP-dep_Trfase"/>
</dbReference>
<proteinExistence type="inferred from homology"/>
<dbReference type="InterPro" id="IPR050087">
    <property type="entry name" value="AON_synthase_class-II"/>
</dbReference>
<comment type="caution">
    <text evidence="7">The sequence shown here is derived from an EMBL/GenBank/DDBJ whole genome shotgun (WGS) entry which is preliminary data.</text>
</comment>
<name>A0A0G0R9P9_9BACT</name>
<evidence type="ECO:0000256" key="3">
    <source>
        <dbReference type="ARBA" id="ARBA00022679"/>
    </source>
</evidence>
<dbReference type="InterPro" id="IPR015421">
    <property type="entry name" value="PyrdxlP-dep_Trfase_major"/>
</dbReference>
<dbReference type="STRING" id="1618550.UT39_C0019G0004"/>
<dbReference type="CDD" id="cd06454">
    <property type="entry name" value="KBL_like"/>
    <property type="match status" value="1"/>
</dbReference>
<dbReference type="Gene3D" id="3.40.640.10">
    <property type="entry name" value="Type I PLP-dependent aspartate aminotransferase-like (Major domain)"/>
    <property type="match status" value="1"/>
</dbReference>
<accession>A0A0G0R9P9</accession>
<evidence type="ECO:0000256" key="4">
    <source>
        <dbReference type="ARBA" id="ARBA00022898"/>
    </source>
</evidence>
<evidence type="ECO:0000313" key="8">
    <source>
        <dbReference type="Proteomes" id="UP000034246"/>
    </source>
</evidence>
<comment type="similarity">
    <text evidence="5">Belongs to the class-II pyridoxal-phosphate-dependent aminotransferase family.</text>
</comment>
<dbReference type="Proteomes" id="UP000034246">
    <property type="component" value="Unassembled WGS sequence"/>
</dbReference>
<comment type="subunit">
    <text evidence="2">Homodimer.</text>
</comment>
<protein>
    <submittedName>
        <fullName evidence="7">8-amino-7-oxononanoate synthetase</fullName>
    </submittedName>
</protein>
<evidence type="ECO:0000256" key="2">
    <source>
        <dbReference type="ARBA" id="ARBA00011738"/>
    </source>
</evidence>
<keyword evidence="3" id="KW-0808">Transferase</keyword>
<evidence type="ECO:0000313" key="7">
    <source>
        <dbReference type="EMBL" id="KKR10437.1"/>
    </source>
</evidence>
<evidence type="ECO:0000256" key="5">
    <source>
        <dbReference type="RuleBase" id="RU003693"/>
    </source>
</evidence>
<dbReference type="Gene3D" id="3.90.1150.10">
    <property type="entry name" value="Aspartate Aminotransferase, domain 1"/>
    <property type="match status" value="1"/>
</dbReference>
<dbReference type="PATRIC" id="fig|1618550.3.peg.1004"/>
<dbReference type="PROSITE" id="PS00599">
    <property type="entry name" value="AA_TRANSFER_CLASS_2"/>
    <property type="match status" value="1"/>
</dbReference>